<dbReference type="EMBL" id="GECU01029330">
    <property type="protein sequence ID" value="JAS78376.1"/>
    <property type="molecule type" value="Transcribed_RNA"/>
</dbReference>
<accession>A0A1B6HUM9</accession>
<evidence type="ECO:0008006" key="2">
    <source>
        <dbReference type="Google" id="ProtNLM"/>
    </source>
</evidence>
<sequence length="208" mass="23397">MNQSKLTIMADSHGKNLSDLIHQRATVNVCSFVRSGANFNKVIEDVQQLTTDLTKNDYLLVIAGTNNVESTSVNRLMEDVHGLIRDSSHTNLILATLPMRHDKPKLDLKISVINSKLEKEAKTDKFQILPLHILPRHYYTTQGMHYNKKGKVKIAEMIVKMLSKNIEQPTNQTSGLSPVIEEQGIHVIEQDMGLIIDNFLYDSSVGFA</sequence>
<gene>
    <name evidence="1" type="ORF">g.52388</name>
</gene>
<protein>
    <recommendedName>
        <fullName evidence="2">SGNH hydrolase-type esterase domain-containing protein</fullName>
    </recommendedName>
</protein>
<dbReference type="InterPro" id="IPR036514">
    <property type="entry name" value="SGNH_hydro_sf"/>
</dbReference>
<reference evidence="1" key="1">
    <citation type="submission" date="2015-11" db="EMBL/GenBank/DDBJ databases">
        <title>De novo transcriptome assembly of four potential Pierce s Disease insect vectors from Arizona vineyards.</title>
        <authorList>
            <person name="Tassone E.E."/>
        </authorList>
    </citation>
    <scope>NUCLEOTIDE SEQUENCE</scope>
</reference>
<dbReference type="Gene3D" id="3.40.50.1110">
    <property type="entry name" value="SGNH hydrolase"/>
    <property type="match status" value="1"/>
</dbReference>
<proteinExistence type="predicted"/>
<dbReference type="SUPFAM" id="SSF52266">
    <property type="entry name" value="SGNH hydrolase"/>
    <property type="match status" value="1"/>
</dbReference>
<evidence type="ECO:0000313" key="1">
    <source>
        <dbReference type="EMBL" id="JAS78376.1"/>
    </source>
</evidence>
<dbReference type="AlphaFoldDB" id="A0A1B6HUM9"/>
<name>A0A1B6HUM9_9HEMI</name>
<organism evidence="1">
    <name type="scientific">Homalodisca liturata</name>
    <dbReference type="NCBI Taxonomy" id="320908"/>
    <lineage>
        <taxon>Eukaryota</taxon>
        <taxon>Metazoa</taxon>
        <taxon>Ecdysozoa</taxon>
        <taxon>Arthropoda</taxon>
        <taxon>Hexapoda</taxon>
        <taxon>Insecta</taxon>
        <taxon>Pterygota</taxon>
        <taxon>Neoptera</taxon>
        <taxon>Paraneoptera</taxon>
        <taxon>Hemiptera</taxon>
        <taxon>Auchenorrhyncha</taxon>
        <taxon>Membracoidea</taxon>
        <taxon>Cicadellidae</taxon>
        <taxon>Cicadellinae</taxon>
        <taxon>Proconiini</taxon>
        <taxon>Homalodisca</taxon>
    </lineage>
</organism>
<feature type="non-terminal residue" evidence="1">
    <location>
        <position position="208"/>
    </location>
</feature>